<comment type="caution">
    <text evidence="3">The sequence shown here is derived from an EMBL/GenBank/DDBJ whole genome shotgun (WGS) entry which is preliminary data.</text>
</comment>
<feature type="region of interest" description="Disordered" evidence="1">
    <location>
        <begin position="88"/>
        <end position="119"/>
    </location>
</feature>
<protein>
    <submittedName>
        <fullName evidence="3">Uncharacterized protein</fullName>
    </submittedName>
</protein>
<dbReference type="EMBL" id="LUCH01001149">
    <property type="protein sequence ID" value="KAF5403570.1"/>
    <property type="molecule type" value="Genomic_DNA"/>
</dbReference>
<evidence type="ECO:0000313" key="3">
    <source>
        <dbReference type="EMBL" id="KAF5403570.1"/>
    </source>
</evidence>
<dbReference type="AlphaFoldDB" id="A0A8J4WTF1"/>
<evidence type="ECO:0000256" key="2">
    <source>
        <dbReference type="SAM" id="Phobius"/>
    </source>
</evidence>
<keyword evidence="2" id="KW-1133">Transmembrane helix</keyword>
<proteinExistence type="predicted"/>
<gene>
    <name evidence="3" type="ORF">PHET_03018</name>
</gene>
<evidence type="ECO:0000313" key="4">
    <source>
        <dbReference type="Proteomes" id="UP000748531"/>
    </source>
</evidence>
<dbReference type="OrthoDB" id="10452182at2759"/>
<keyword evidence="4" id="KW-1185">Reference proteome</keyword>
<evidence type="ECO:0000256" key="1">
    <source>
        <dbReference type="SAM" id="MobiDB-lite"/>
    </source>
</evidence>
<reference evidence="3" key="1">
    <citation type="submission" date="2019-05" db="EMBL/GenBank/DDBJ databases">
        <title>Annotation for the trematode Paragonimus heterotremus.</title>
        <authorList>
            <person name="Choi Y.-J."/>
        </authorList>
    </citation>
    <scope>NUCLEOTIDE SEQUENCE</scope>
    <source>
        <strain evidence="3">LC</strain>
    </source>
</reference>
<keyword evidence="2" id="KW-0812">Transmembrane</keyword>
<accession>A0A8J4WTF1</accession>
<feature type="transmembrane region" description="Helical" evidence="2">
    <location>
        <begin position="13"/>
        <end position="33"/>
    </location>
</feature>
<keyword evidence="2" id="KW-0472">Membrane</keyword>
<dbReference type="Proteomes" id="UP000748531">
    <property type="component" value="Unassembled WGS sequence"/>
</dbReference>
<sequence>MLPHKGEFQNARILVWLGTTSGGIAFVIGLLRIRVQPISNSRQCRTAQFFNLIISFHQPIRQLCSCFFSCQSAQFCGNLGRFSPTHGPTVSAANSRRLGWKSPKSDGHREIRRRPTNQTSRQQQQCCLCQPQTRQSTLGARMGLLVLRWGCALFIFVQSDLFNEEGLRAKSYRPR</sequence>
<organism evidence="3 4">
    <name type="scientific">Paragonimus heterotremus</name>
    <dbReference type="NCBI Taxonomy" id="100268"/>
    <lineage>
        <taxon>Eukaryota</taxon>
        <taxon>Metazoa</taxon>
        <taxon>Spiralia</taxon>
        <taxon>Lophotrochozoa</taxon>
        <taxon>Platyhelminthes</taxon>
        <taxon>Trematoda</taxon>
        <taxon>Digenea</taxon>
        <taxon>Plagiorchiida</taxon>
        <taxon>Troglotremata</taxon>
        <taxon>Troglotrematidae</taxon>
        <taxon>Paragonimus</taxon>
    </lineage>
</organism>
<name>A0A8J4WTF1_9TREM</name>